<sequence length="198" mass="21739">MAENPTLADMGTQKISVSEQTNSLQFTNFKSDSFVVDMERLSHLTDKDITANSRFTLQRNLSRKLSQQRGSEKKINPSIGNENDNGVVSTSSPRATLAGASTPEKPMVVTVGTSTDQPKTPHLHHQITIMTGNIGATTTESRGNGKRFSFRRSPYSWAVDPRRIVFFFATLSSMGTILLIYFTLSMGKLSGDDSAMNV</sequence>
<protein>
    <submittedName>
        <fullName evidence="1">Uncharacterized protein</fullName>
    </submittedName>
</protein>
<keyword evidence="2" id="KW-1185">Reference proteome</keyword>
<proteinExistence type="predicted"/>
<gene>
    <name evidence="1" type="ORF">LOK49_LG09G01662</name>
</gene>
<name>A0ACC0GED5_9ERIC</name>
<evidence type="ECO:0000313" key="1">
    <source>
        <dbReference type="EMBL" id="KAI7999224.1"/>
    </source>
</evidence>
<comment type="caution">
    <text evidence="1">The sequence shown here is derived from an EMBL/GenBank/DDBJ whole genome shotgun (WGS) entry which is preliminary data.</text>
</comment>
<organism evidence="1 2">
    <name type="scientific">Camellia lanceoleosa</name>
    <dbReference type="NCBI Taxonomy" id="1840588"/>
    <lineage>
        <taxon>Eukaryota</taxon>
        <taxon>Viridiplantae</taxon>
        <taxon>Streptophyta</taxon>
        <taxon>Embryophyta</taxon>
        <taxon>Tracheophyta</taxon>
        <taxon>Spermatophyta</taxon>
        <taxon>Magnoliopsida</taxon>
        <taxon>eudicotyledons</taxon>
        <taxon>Gunneridae</taxon>
        <taxon>Pentapetalae</taxon>
        <taxon>asterids</taxon>
        <taxon>Ericales</taxon>
        <taxon>Theaceae</taxon>
        <taxon>Camellia</taxon>
    </lineage>
</organism>
<dbReference type="EMBL" id="CM045765">
    <property type="protein sequence ID" value="KAI7999224.1"/>
    <property type="molecule type" value="Genomic_DNA"/>
</dbReference>
<accession>A0ACC0GED5</accession>
<dbReference type="Proteomes" id="UP001060215">
    <property type="component" value="Chromosome 8"/>
</dbReference>
<evidence type="ECO:0000313" key="2">
    <source>
        <dbReference type="Proteomes" id="UP001060215"/>
    </source>
</evidence>
<reference evidence="1 2" key="1">
    <citation type="journal article" date="2022" name="Plant J.">
        <title>Chromosome-level genome of Camellia lanceoleosa provides a valuable resource for understanding genome evolution and self-incompatibility.</title>
        <authorList>
            <person name="Gong W."/>
            <person name="Xiao S."/>
            <person name="Wang L."/>
            <person name="Liao Z."/>
            <person name="Chang Y."/>
            <person name="Mo W."/>
            <person name="Hu G."/>
            <person name="Li W."/>
            <person name="Zhao G."/>
            <person name="Zhu H."/>
            <person name="Hu X."/>
            <person name="Ji K."/>
            <person name="Xiang X."/>
            <person name="Song Q."/>
            <person name="Yuan D."/>
            <person name="Jin S."/>
            <person name="Zhang L."/>
        </authorList>
    </citation>
    <scope>NUCLEOTIDE SEQUENCE [LARGE SCALE GENOMIC DNA]</scope>
    <source>
        <strain evidence="1">SQ_2022a</strain>
    </source>
</reference>